<dbReference type="UniPathway" id="UPA00378"/>
<dbReference type="InterPro" id="IPR038577">
    <property type="entry name" value="GT10-like_C_sf"/>
</dbReference>
<evidence type="ECO:0000256" key="12">
    <source>
        <dbReference type="RuleBase" id="RU003832"/>
    </source>
</evidence>
<evidence type="ECO:0000256" key="1">
    <source>
        <dbReference type="ARBA" id="ARBA00004447"/>
    </source>
</evidence>
<organism evidence="15 16">
    <name type="scientific">Trichinella pseudospiralis</name>
    <name type="common">Parasitic roundworm</name>
    <dbReference type="NCBI Taxonomy" id="6337"/>
    <lineage>
        <taxon>Eukaryota</taxon>
        <taxon>Metazoa</taxon>
        <taxon>Ecdysozoa</taxon>
        <taxon>Nematoda</taxon>
        <taxon>Enoplea</taxon>
        <taxon>Dorylaimia</taxon>
        <taxon>Trichinellida</taxon>
        <taxon>Trichinellidae</taxon>
        <taxon>Trichinella</taxon>
    </lineage>
</organism>
<dbReference type="AlphaFoldDB" id="A0A0V1EDN6"/>
<evidence type="ECO:0000259" key="14">
    <source>
        <dbReference type="Pfam" id="PF17039"/>
    </source>
</evidence>
<dbReference type="PANTHER" id="PTHR48438">
    <property type="entry name" value="ALPHA-(1,3)-FUCOSYLTRANSFERASE C-RELATED"/>
    <property type="match status" value="1"/>
</dbReference>
<sequence length="371" mass="44185">MELLKNLQQIGLFLCIFALLEKTFKQLFWLPNQSLLKSNETIILMWVPYTDARITNEHLETCKELHCKITYDRSTFEKASAVVMYDHNLLPNDLPPQRRDKQHFVFFLMESPAYVSEQAFQALRKNYYTLTMTWRQDSDIYSPFGYFKKRKTVEFFDEKFWKETANNKTKLVAWMVSYCHPISKRELYVAELQKYIDIDIYGYCGSQKCTKTDQAYQKNDPCEMMFRKEYKFYIAFENTICTDWVTEKIFNRINMHSVPIVLSRKIYSKIAPNMSFIAADDFKSPADLAKYLKYLHSNTNEYIQYFKWKTQFDSVPFPNGFHLAFCQLCKRIKKENEDGKFIISPKATDLKRWFIDSAECNNSMVPQMLTL</sequence>
<comment type="caution">
    <text evidence="15">The sequence shown here is derived from an EMBL/GenBank/DDBJ whole genome shotgun (WGS) entry which is preliminary data.</text>
</comment>
<evidence type="ECO:0000256" key="4">
    <source>
        <dbReference type="ARBA" id="ARBA00022676"/>
    </source>
</evidence>
<dbReference type="Proteomes" id="UP000054632">
    <property type="component" value="Unassembled WGS sequence"/>
</dbReference>
<dbReference type="EMBL" id="JYDR01000051">
    <property type="protein sequence ID" value="KRY71899.1"/>
    <property type="molecule type" value="Genomic_DNA"/>
</dbReference>
<keyword evidence="5 12" id="KW-0808">Transferase</keyword>
<keyword evidence="8" id="KW-1133">Transmembrane helix</keyword>
<dbReference type="InterPro" id="IPR031481">
    <property type="entry name" value="Glyco_tran_10_N"/>
</dbReference>
<dbReference type="GO" id="GO:0008417">
    <property type="term" value="F:fucosyltransferase activity"/>
    <property type="evidence" value="ECO:0007669"/>
    <property type="project" value="InterPro"/>
</dbReference>
<evidence type="ECO:0000256" key="10">
    <source>
        <dbReference type="ARBA" id="ARBA00023136"/>
    </source>
</evidence>
<keyword evidence="10" id="KW-0472">Membrane</keyword>
<keyword evidence="7" id="KW-0735">Signal-anchor</keyword>
<evidence type="ECO:0000256" key="2">
    <source>
        <dbReference type="ARBA" id="ARBA00004922"/>
    </source>
</evidence>
<comment type="subcellular location">
    <subcellularLocation>
        <location evidence="1 12">Golgi apparatus</location>
        <location evidence="1 12">Golgi stack membrane</location>
        <topology evidence="1 12">Single-pass type II membrane protein</topology>
    </subcellularLocation>
</comment>
<dbReference type="Gene3D" id="3.40.50.11660">
    <property type="entry name" value="Glycosyl transferase family 10, C-terminal domain"/>
    <property type="match status" value="1"/>
</dbReference>
<feature type="domain" description="Fucosyltransferase N-terminal" evidence="14">
    <location>
        <begin position="39"/>
        <end position="145"/>
    </location>
</feature>
<dbReference type="Pfam" id="PF17039">
    <property type="entry name" value="Glyco_tran_10_N"/>
    <property type="match status" value="1"/>
</dbReference>
<feature type="domain" description="Fucosyltransferase C-terminal" evidence="13">
    <location>
        <begin position="166"/>
        <end position="341"/>
    </location>
</feature>
<evidence type="ECO:0000313" key="16">
    <source>
        <dbReference type="Proteomes" id="UP000054632"/>
    </source>
</evidence>
<protein>
    <recommendedName>
        <fullName evidence="12">Fucosyltransferase</fullName>
        <ecNumber evidence="12">2.4.1.-</ecNumber>
    </recommendedName>
</protein>
<dbReference type="GO" id="GO:0032580">
    <property type="term" value="C:Golgi cisterna membrane"/>
    <property type="evidence" value="ECO:0007669"/>
    <property type="project" value="UniProtKB-SubCell"/>
</dbReference>
<dbReference type="SUPFAM" id="SSF53756">
    <property type="entry name" value="UDP-Glycosyltransferase/glycogen phosphorylase"/>
    <property type="match status" value="1"/>
</dbReference>
<evidence type="ECO:0000256" key="8">
    <source>
        <dbReference type="ARBA" id="ARBA00022989"/>
    </source>
</evidence>
<dbReference type="Pfam" id="PF00852">
    <property type="entry name" value="Glyco_transf_10"/>
    <property type="match status" value="1"/>
</dbReference>
<accession>A0A0V1EDN6</accession>
<evidence type="ECO:0000256" key="6">
    <source>
        <dbReference type="ARBA" id="ARBA00022692"/>
    </source>
</evidence>
<evidence type="ECO:0000313" key="15">
    <source>
        <dbReference type="EMBL" id="KRY71899.1"/>
    </source>
</evidence>
<name>A0A0V1EDN6_TRIPS</name>
<evidence type="ECO:0000256" key="7">
    <source>
        <dbReference type="ARBA" id="ARBA00022968"/>
    </source>
</evidence>
<dbReference type="EC" id="2.4.1.-" evidence="12"/>
<dbReference type="FunFam" id="3.40.50.11660:FF:000004">
    <property type="entry name" value="Glycoprotein 3-alpha-L-fucosyltransferase A"/>
    <property type="match status" value="1"/>
</dbReference>
<evidence type="ECO:0000259" key="13">
    <source>
        <dbReference type="Pfam" id="PF00852"/>
    </source>
</evidence>
<evidence type="ECO:0000256" key="9">
    <source>
        <dbReference type="ARBA" id="ARBA00023034"/>
    </source>
</evidence>
<evidence type="ECO:0000256" key="11">
    <source>
        <dbReference type="ARBA" id="ARBA00023180"/>
    </source>
</evidence>
<keyword evidence="9 12" id="KW-0333">Golgi apparatus</keyword>
<proteinExistence type="inferred from homology"/>
<dbReference type="InterPro" id="IPR055270">
    <property type="entry name" value="Glyco_tran_10_C"/>
</dbReference>
<dbReference type="InterPro" id="IPR001503">
    <property type="entry name" value="Glyco_trans_10"/>
</dbReference>
<comment type="pathway">
    <text evidence="2">Protein modification; protein glycosylation.</text>
</comment>
<comment type="similarity">
    <text evidence="3 12">Belongs to the glycosyltransferase 10 family.</text>
</comment>
<gene>
    <name evidence="15" type="primary">FucTC</name>
    <name evidence="15" type="ORF">T4A_10213</name>
</gene>
<keyword evidence="4 12" id="KW-0328">Glycosyltransferase</keyword>
<reference evidence="15 16" key="1">
    <citation type="submission" date="2015-01" db="EMBL/GenBank/DDBJ databases">
        <title>Evolution of Trichinella species and genotypes.</title>
        <authorList>
            <person name="Korhonen P.K."/>
            <person name="Edoardo P."/>
            <person name="Giuseppe L.R."/>
            <person name="Gasser R.B."/>
        </authorList>
    </citation>
    <scope>NUCLEOTIDE SEQUENCE [LARGE SCALE GENOMIC DNA]</scope>
    <source>
        <strain evidence="15">ISS13</strain>
    </source>
</reference>
<keyword evidence="6 12" id="KW-0812">Transmembrane</keyword>
<evidence type="ECO:0000256" key="5">
    <source>
        <dbReference type="ARBA" id="ARBA00022679"/>
    </source>
</evidence>
<evidence type="ECO:0000256" key="3">
    <source>
        <dbReference type="ARBA" id="ARBA00008919"/>
    </source>
</evidence>
<keyword evidence="11" id="KW-0325">Glycoprotein</keyword>
<dbReference type="PANTHER" id="PTHR48438:SF1">
    <property type="entry name" value="ALPHA-(1,3)-FUCOSYLTRANSFERASE C-RELATED"/>
    <property type="match status" value="1"/>
</dbReference>